<gene>
    <name evidence="2" type="ORF">EZS27_027530</name>
</gene>
<reference evidence="2" key="1">
    <citation type="submission" date="2019-03" db="EMBL/GenBank/DDBJ databases">
        <title>Single cell metagenomics reveals metabolic interactions within the superorganism composed of flagellate Streblomastix strix and complex community of Bacteroidetes bacteria on its surface.</title>
        <authorList>
            <person name="Treitli S.C."/>
            <person name="Kolisko M."/>
            <person name="Husnik F."/>
            <person name="Keeling P."/>
            <person name="Hampl V."/>
        </authorList>
    </citation>
    <scope>NUCLEOTIDE SEQUENCE</scope>
    <source>
        <strain evidence="2">STM</strain>
    </source>
</reference>
<protein>
    <recommendedName>
        <fullName evidence="1">DUF7149 domain-containing protein</fullName>
    </recommendedName>
</protein>
<organism evidence="2">
    <name type="scientific">termite gut metagenome</name>
    <dbReference type="NCBI Taxonomy" id="433724"/>
    <lineage>
        <taxon>unclassified sequences</taxon>
        <taxon>metagenomes</taxon>
        <taxon>organismal metagenomes</taxon>
    </lineage>
</organism>
<sequence length="147" mass="17141">MKTTSKETCSFHLHIFLDTVEIFLLLCINELLWHMSSNIESTEQALNSAFLKQKPERKEIELFKKEFISLLGCINESETGEFYKNLMIDFLNSVYYKDRHYINTKGRADLVIYSENASNSSVGVLIEVKSRGKKNWKKFRTSLSGYH</sequence>
<evidence type="ECO:0000313" key="2">
    <source>
        <dbReference type="EMBL" id="KAA6322984.1"/>
    </source>
</evidence>
<name>A0A5J4QPS3_9ZZZZ</name>
<dbReference type="EMBL" id="SNRY01002909">
    <property type="protein sequence ID" value="KAA6322984.1"/>
    <property type="molecule type" value="Genomic_DNA"/>
</dbReference>
<feature type="domain" description="DUF7149" evidence="1">
    <location>
        <begin position="41"/>
        <end position="133"/>
    </location>
</feature>
<evidence type="ECO:0000259" key="1">
    <source>
        <dbReference type="Pfam" id="PF23653"/>
    </source>
</evidence>
<dbReference type="AlphaFoldDB" id="A0A5J4QPS3"/>
<comment type="caution">
    <text evidence="2">The sequence shown here is derived from an EMBL/GenBank/DDBJ whole genome shotgun (WGS) entry which is preliminary data.</text>
</comment>
<accession>A0A5J4QPS3</accession>
<dbReference type="InterPro" id="IPR055573">
    <property type="entry name" value="DUF7149"/>
</dbReference>
<proteinExistence type="predicted"/>
<dbReference type="Pfam" id="PF23653">
    <property type="entry name" value="DUF7149"/>
    <property type="match status" value="1"/>
</dbReference>